<feature type="compositionally biased region" description="Low complexity" evidence="3">
    <location>
        <begin position="260"/>
        <end position="272"/>
    </location>
</feature>
<feature type="domain" description="Trs120/TRAPPC9 third Ig-like" evidence="7">
    <location>
        <begin position="1230"/>
        <end position="1370"/>
    </location>
</feature>
<evidence type="ECO:0000259" key="5">
    <source>
        <dbReference type="Pfam" id="PF26251"/>
    </source>
</evidence>
<evidence type="ECO:0000256" key="1">
    <source>
        <dbReference type="ARBA" id="ARBA00004555"/>
    </source>
</evidence>
<evidence type="ECO:0000259" key="7">
    <source>
        <dbReference type="Pfam" id="PF26282"/>
    </source>
</evidence>
<evidence type="ECO:0000256" key="2">
    <source>
        <dbReference type="ARBA" id="ARBA00023034"/>
    </source>
</evidence>
<dbReference type="Pfam" id="PF26254">
    <property type="entry name" value="Ig_TRAPPC9-Trs120_1st"/>
    <property type="match status" value="1"/>
</dbReference>
<keyword evidence="10" id="KW-1185">Reference proteome</keyword>
<dbReference type="Pfam" id="PF26280">
    <property type="entry name" value="Ig_TRAPPC9-Trs120_2nd"/>
    <property type="match status" value="1"/>
</dbReference>
<evidence type="ECO:0000313" key="9">
    <source>
        <dbReference type="EMBL" id="PWN21718.1"/>
    </source>
</evidence>
<feature type="region of interest" description="Disordered" evidence="3">
    <location>
        <begin position="702"/>
        <end position="725"/>
    </location>
</feature>
<dbReference type="Proteomes" id="UP000245942">
    <property type="component" value="Unassembled WGS sequence"/>
</dbReference>
<dbReference type="STRING" id="1684307.A0A316UA51"/>
<evidence type="ECO:0000256" key="3">
    <source>
        <dbReference type="SAM" id="MobiDB-lite"/>
    </source>
</evidence>
<dbReference type="Pfam" id="PF26251">
    <property type="entry name" value="TPR_TRAPPC9-Trs120"/>
    <property type="match status" value="1"/>
</dbReference>
<evidence type="ECO:0000259" key="6">
    <source>
        <dbReference type="Pfam" id="PF26254"/>
    </source>
</evidence>
<feature type="region of interest" description="Disordered" evidence="3">
    <location>
        <begin position="146"/>
        <end position="170"/>
    </location>
</feature>
<dbReference type="Pfam" id="PF26283">
    <property type="entry name" value="Ig_TRAPPC9-Trs120_4th"/>
    <property type="match status" value="1"/>
</dbReference>
<feature type="compositionally biased region" description="Low complexity" evidence="3">
    <location>
        <begin position="321"/>
        <end position="345"/>
    </location>
</feature>
<feature type="domain" description="Trs120/TRAPPC9 TPR region" evidence="5">
    <location>
        <begin position="489"/>
        <end position="793"/>
    </location>
</feature>
<comment type="subcellular location">
    <subcellularLocation>
        <location evidence="1">Golgi apparatus</location>
    </subcellularLocation>
</comment>
<dbReference type="InterPro" id="IPR058563">
    <property type="entry name" value="Trs120_TRAPPC9_N"/>
</dbReference>
<dbReference type="PANTHER" id="PTHR21512:SF5">
    <property type="entry name" value="TRAFFICKING PROTEIN PARTICLE COMPLEX SUBUNIT 9"/>
    <property type="match status" value="1"/>
</dbReference>
<sequence length="1560" mass="167553">MADIAPTQDPAGGRSFVSPAKCRILLTPAHPSVTPAEFEEWSSYVRSFESIRIKDLPPSTSGRTGPTPGSSLHTYGEVHLSFITSYDPQHAFLAPFAMHRQVLGVLGLGSYSSAVDKMELERAPSALRELHPNAIVHRAYMFDTEANKPSAAKPKEPEKEGDAEAGAKGDNLADVSVSSEDMAAQMEQLEEAATAAGFAGRGNSGLVIFPAVRRDGKDVRFYLRTLLRDFLGSILDGLDSIVKGLEGKPLETPRETLDGLSPTSSTSSSSSLTSSASSTAALAASRASSFFSSFGSSASSAASASPPMGGGSLPAVLSPGASSDSKTAASRSSASKTTTGKRSASLVGAGPSGAGRYCKIKADYALLSGDLWAAIINYDACMTWLGKERALAGGQDAVWYASALEGWAVTRCLIFRMSGLEEKGPSLSLPSGGTKEKGKDKELYEPPFARFEWGEVAEAYSLAIQIYSKTLAPPRYLLDSVRSVNPDTPRDYTHPLIHASACIAYARFLLAVWASSGWNGECFDQLIYGGVPPALVEDARPGPAMYAALSKSSGVQRHEIAIPTSLALSHSVAALKPPDQISVLCSLASIYGCIGFPRREAYLLRQLQATVVSLLARTLMLNPREPVTVMSALKQIAGSDHTVLGTMVTQSLTSGLGEGADAVLILALQICETYGINVDIDPLKNIPPHHILSRAALSGKTTTTQQPLLKKGGAQAQGKGESDRPTLHDEAAFGWADLQIALLKDTICVAEMLQDHVGMAFFATVLLRDFHELLSGEEQRNLIRGIANCVRTARWQDAQDLEVHYWGPSDPLCSIEPVPMPALRLPTEHPAKDLAEADKEADTAAQGSAQAAGLNNPFFWNPVRATGAAKQQMPLVQDEQAEFLLTLQNPLKAPLELTNVRLSTTGGEFDADSIDVVLPPLAYYTIRLTGIPRAGAGTLSIRGCFATLAGCLEREFKVALNDEASEKLRLSREAELDDRRTRLKTQGLDARPAILTQKRAIAMAKAGDDKVSQAVKRLQQSNATAQEHFLQCRLLPSQPLLAVDSPSLTHGQMILFDGEQTTLKLRLTNISSLPVDFARLSFSDDLSEDIRASLSEGDLLPADAHQLEWQLLHQPVFTCARRPRSIKVLPGRSVLVPISVRGKLDCTRGTIHVDFAHVDAPGRGGLVTEQTKNFHTRRTSMAFEMTVYPVVECGALDVRTIGGGDAENIVRGASKGAKRIAVNGDSRMHEEQAATSPADLACLLSLDVRNVHHHAVDVELTLARDDGPPLHFQRSLPIGLTAHLVMALPRLSLPDSKALAPIPSLSSRQFILSRVKLSPAEEQRERRRFWYRQEILGRLTATWTEARTGRRGVVGLEEQVLSDEHVDVLRREDIEVGLELLDEQAQVLSRGLGAEKVSTASAESFLTVRATILNHSSRPLKLLYRLVPLPSTALDTSTDFTSTALNQQRIASASSAPGANPAGGQALAAAGTHSTDAILSQVLITDGSLSAPVRPWPLPPGEEATITTGVCFLAQGRYAFVGAVEEELHLGGGEKDEQPTERISEVGRRRLVVDVKEPEE</sequence>
<name>A0A316UA51_9BASI</name>
<dbReference type="Pfam" id="PF08626">
    <property type="entry name" value="TRAPPC9-Trs120"/>
    <property type="match status" value="1"/>
</dbReference>
<feature type="compositionally biased region" description="Basic and acidic residues" evidence="3">
    <location>
        <begin position="153"/>
        <end position="167"/>
    </location>
</feature>
<evidence type="ECO:0000259" key="8">
    <source>
        <dbReference type="Pfam" id="PF26283"/>
    </source>
</evidence>
<gene>
    <name evidence="9" type="ORF">BCV69DRAFT_311449</name>
</gene>
<dbReference type="PANTHER" id="PTHR21512">
    <property type="entry name" value="TRAFFICKING PROTEIN PARTICLE COMPLEX SUBUNIT 9"/>
    <property type="match status" value="1"/>
</dbReference>
<dbReference type="EMBL" id="KZ819324">
    <property type="protein sequence ID" value="PWN21718.1"/>
    <property type="molecule type" value="Genomic_DNA"/>
</dbReference>
<proteinExistence type="predicted"/>
<evidence type="ECO:0008006" key="11">
    <source>
        <dbReference type="Google" id="ProtNLM"/>
    </source>
</evidence>
<dbReference type="InterPro" id="IPR058564">
    <property type="entry name" value="TPR_TRAPPC9_Trs120"/>
</dbReference>
<feature type="domain" description="Trs120/TRAPPC9 N-terminal" evidence="4">
    <location>
        <begin position="15"/>
        <end position="413"/>
    </location>
</feature>
<dbReference type="InterPro" id="IPR058567">
    <property type="entry name" value="Ig_TRAPPC9_Trs120_3rd"/>
</dbReference>
<dbReference type="InterPro" id="IPR058565">
    <property type="entry name" value="Ig_TRAPPC9_Trs120_1st"/>
</dbReference>
<evidence type="ECO:0000259" key="4">
    <source>
        <dbReference type="Pfam" id="PF08626"/>
    </source>
</evidence>
<dbReference type="InterPro" id="IPR058568">
    <property type="entry name" value="Ig_TRAPPC9_Trs120_4th"/>
</dbReference>
<organism evidence="9 10">
    <name type="scientific">Pseudomicrostroma glucosiphilum</name>
    <dbReference type="NCBI Taxonomy" id="1684307"/>
    <lineage>
        <taxon>Eukaryota</taxon>
        <taxon>Fungi</taxon>
        <taxon>Dikarya</taxon>
        <taxon>Basidiomycota</taxon>
        <taxon>Ustilaginomycotina</taxon>
        <taxon>Exobasidiomycetes</taxon>
        <taxon>Microstromatales</taxon>
        <taxon>Microstromatales incertae sedis</taxon>
        <taxon>Pseudomicrostroma</taxon>
    </lineage>
</organism>
<feature type="region of interest" description="Disordered" evidence="3">
    <location>
        <begin position="249"/>
        <end position="272"/>
    </location>
</feature>
<protein>
    <recommendedName>
        <fullName evidence="11">Trs120-domain-containing protein</fullName>
    </recommendedName>
</protein>
<dbReference type="OrthoDB" id="27962at2759"/>
<accession>A0A316UA51</accession>
<dbReference type="InterPro" id="IPR013935">
    <property type="entry name" value="Trs120_TRAPPC9"/>
</dbReference>
<evidence type="ECO:0000313" key="10">
    <source>
        <dbReference type="Proteomes" id="UP000245942"/>
    </source>
</evidence>
<feature type="compositionally biased region" description="Low complexity" evidence="3">
    <location>
        <begin position="702"/>
        <end position="719"/>
    </location>
</feature>
<dbReference type="GeneID" id="37016598"/>
<feature type="domain" description="Trs120/TRAPPC9 first Ig-like" evidence="6">
    <location>
        <begin position="814"/>
        <end position="1002"/>
    </location>
</feature>
<dbReference type="Pfam" id="PF26282">
    <property type="entry name" value="Ig_TRAPPC9-Trs120_3rd"/>
    <property type="match status" value="1"/>
</dbReference>
<feature type="domain" description="Trs120/TRAPPC9 fourth Ig-like" evidence="8">
    <location>
        <begin position="1375"/>
        <end position="1542"/>
    </location>
</feature>
<reference evidence="9 10" key="1">
    <citation type="journal article" date="2018" name="Mol. Biol. Evol.">
        <title>Broad Genomic Sampling Reveals a Smut Pathogenic Ancestry of the Fungal Clade Ustilaginomycotina.</title>
        <authorList>
            <person name="Kijpornyongpan T."/>
            <person name="Mondo S.J."/>
            <person name="Barry K."/>
            <person name="Sandor L."/>
            <person name="Lee J."/>
            <person name="Lipzen A."/>
            <person name="Pangilinan J."/>
            <person name="LaButti K."/>
            <person name="Hainaut M."/>
            <person name="Henrissat B."/>
            <person name="Grigoriev I.V."/>
            <person name="Spatafora J.W."/>
            <person name="Aime M.C."/>
        </authorList>
    </citation>
    <scope>NUCLEOTIDE SEQUENCE [LARGE SCALE GENOMIC DNA]</scope>
    <source>
        <strain evidence="9 10">MCA 4718</strain>
    </source>
</reference>
<dbReference type="GO" id="GO:0005802">
    <property type="term" value="C:trans-Golgi network"/>
    <property type="evidence" value="ECO:0007669"/>
    <property type="project" value="TreeGrafter"/>
</dbReference>
<feature type="region of interest" description="Disordered" evidence="3">
    <location>
        <begin position="312"/>
        <end position="347"/>
    </location>
</feature>
<dbReference type="RefSeq" id="XP_025348878.1">
    <property type="nucleotide sequence ID" value="XM_025494864.1"/>
</dbReference>
<keyword evidence="2" id="KW-0333">Golgi apparatus</keyword>